<organism evidence="1 2">
    <name type="scientific">Arachnia propionica</name>
    <dbReference type="NCBI Taxonomy" id="1750"/>
    <lineage>
        <taxon>Bacteria</taxon>
        <taxon>Bacillati</taxon>
        <taxon>Actinomycetota</taxon>
        <taxon>Actinomycetes</taxon>
        <taxon>Propionibacteriales</taxon>
        <taxon>Propionibacteriaceae</taxon>
        <taxon>Arachnia</taxon>
    </lineage>
</organism>
<gene>
    <name evidence="1" type="ORF">EII34_12695</name>
</gene>
<protein>
    <submittedName>
        <fullName evidence="1">Uncharacterized protein</fullName>
    </submittedName>
</protein>
<reference evidence="1 2" key="1">
    <citation type="submission" date="2018-11" db="EMBL/GenBank/DDBJ databases">
        <title>Genomes From Bacteria Associated with the Canine Oral Cavity: a Test Case for Automated Genome-Based Taxonomic Assignment.</title>
        <authorList>
            <person name="Coil D.A."/>
            <person name="Jospin G."/>
            <person name="Darling A.E."/>
            <person name="Wallis C."/>
            <person name="Davis I.J."/>
            <person name="Harris S."/>
            <person name="Eisen J.A."/>
            <person name="Holcombe L.J."/>
            <person name="O'Flynn C."/>
        </authorList>
    </citation>
    <scope>NUCLEOTIDE SEQUENCE [LARGE SCALE GENOMIC DNA]</scope>
    <source>
        <strain evidence="1 2">OH887_COT-365</strain>
    </source>
</reference>
<dbReference type="RefSeq" id="WP_124845541.1">
    <property type="nucleotide sequence ID" value="NZ_JAUNKP010000010.1"/>
</dbReference>
<accession>A0A3P1T306</accession>
<dbReference type="OrthoDB" id="3719833at2"/>
<proteinExistence type="predicted"/>
<dbReference type="EMBL" id="RQZG01000016">
    <property type="protein sequence ID" value="RRD03851.1"/>
    <property type="molecule type" value="Genomic_DNA"/>
</dbReference>
<comment type="caution">
    <text evidence="1">The sequence shown here is derived from an EMBL/GenBank/DDBJ whole genome shotgun (WGS) entry which is preliminary data.</text>
</comment>
<dbReference type="Proteomes" id="UP000280819">
    <property type="component" value="Unassembled WGS sequence"/>
</dbReference>
<dbReference type="AlphaFoldDB" id="A0A3P1T306"/>
<sequence>MRIEDIRELLRRYPVVAEVPLEQPEEFTRAGMVYIKFHGAMDAGMAFALFDRKPDEGHQQWLDRIEKLLADWVGQEEISDPDVEQAVPVVRGVHYFMPRGRFQTPMWDRITEFIGMGLAIDTPNQIRLLSSSELPEDRSPENVARLRQRACMNLVNLSQPPLVDDLPYGPDVVAFVSPHAYQVSWFAHTEVLADALEHYQRRTNTPWLVIPALRKDLLLINSVSPGWDALLDDLEPLVDDREAIHPVPHLLVDGRWREYLPPTEPRLQRRLAMLKLRAERNAHEGCRLHLQEFDPDVVDHIASFEVATKDDQFFTWAAVSCDLESTSIPRVDRVGFHVSDTRLHIVWFEHLMARLPHLVRRHDGAMPTRWVISRPSDTDLKVIAELDISW</sequence>
<evidence type="ECO:0000313" key="1">
    <source>
        <dbReference type="EMBL" id="RRD03851.1"/>
    </source>
</evidence>
<evidence type="ECO:0000313" key="2">
    <source>
        <dbReference type="Proteomes" id="UP000280819"/>
    </source>
</evidence>
<name>A0A3P1T306_9ACTN</name>